<evidence type="ECO:0000256" key="2">
    <source>
        <dbReference type="RuleBase" id="RU000320"/>
    </source>
</evidence>
<dbReference type="InterPro" id="IPR050616">
    <property type="entry name" value="CPA3_Na-H_Antiporter_A"/>
</dbReference>
<gene>
    <name evidence="5" type="ORF">JCM19239_1112</name>
</gene>
<name>A0ABQ0JEA7_9VIBR</name>
<dbReference type="PANTHER" id="PTHR43373:SF1">
    <property type="entry name" value="NA(+)_H(+) ANTIPORTER SUBUNIT A"/>
    <property type="match status" value="1"/>
</dbReference>
<comment type="caution">
    <text evidence="5">The sequence shown here is derived from an EMBL/GenBank/DDBJ whole genome shotgun (WGS) entry which is preliminary data.</text>
</comment>
<proteinExistence type="predicted"/>
<dbReference type="PANTHER" id="PTHR43373">
    <property type="entry name" value="NA(+)/H(+) ANTIPORTER SUBUNIT"/>
    <property type="match status" value="1"/>
</dbReference>
<dbReference type="Proteomes" id="UP000029223">
    <property type="component" value="Unassembled WGS sequence"/>
</dbReference>
<evidence type="ECO:0000256" key="3">
    <source>
        <dbReference type="SAM" id="Phobius"/>
    </source>
</evidence>
<reference evidence="6" key="1">
    <citation type="submission" date="2014-09" db="EMBL/GenBank/DDBJ databases">
        <title>Vibrio variabilis JCM 19239. (C206) whole genome shotgun sequence.</title>
        <authorList>
            <person name="Sawabe T."/>
            <person name="Meirelles P."/>
            <person name="Nakanishi M."/>
            <person name="Sayaka M."/>
            <person name="Hattori M."/>
            <person name="Ohkuma M."/>
        </authorList>
    </citation>
    <scope>NUCLEOTIDE SEQUENCE [LARGE SCALE GENOMIC DNA]</scope>
    <source>
        <strain evidence="6">JCM 19239</strain>
    </source>
</reference>
<organism evidence="5 6">
    <name type="scientific">Vibrio variabilis</name>
    <dbReference type="NCBI Taxonomy" id="990271"/>
    <lineage>
        <taxon>Bacteria</taxon>
        <taxon>Pseudomonadati</taxon>
        <taxon>Pseudomonadota</taxon>
        <taxon>Gammaproteobacteria</taxon>
        <taxon>Vibrionales</taxon>
        <taxon>Vibrionaceae</taxon>
        <taxon>Vibrio</taxon>
    </lineage>
</organism>
<evidence type="ECO:0000259" key="4">
    <source>
        <dbReference type="Pfam" id="PF00361"/>
    </source>
</evidence>
<feature type="domain" description="NADH:quinone oxidoreductase/Mrp antiporter transmembrane" evidence="4">
    <location>
        <begin position="1"/>
        <end position="89"/>
    </location>
</feature>
<sequence length="91" mass="9495">MLAYSTNVVLGMLVLLLGIGSELALVSAFLLIIAHAFYKAALFMVVGNIDKATGTRDIRLLRGLKSVLVISLIAAAIAALSKSGIPPLWGS</sequence>
<evidence type="ECO:0000313" key="6">
    <source>
        <dbReference type="Proteomes" id="UP000029223"/>
    </source>
</evidence>
<feature type="transmembrane region" description="Helical" evidence="3">
    <location>
        <begin position="12"/>
        <end position="38"/>
    </location>
</feature>
<evidence type="ECO:0000256" key="1">
    <source>
        <dbReference type="ARBA" id="ARBA00004127"/>
    </source>
</evidence>
<dbReference type="EMBL" id="BBMS01000025">
    <property type="protein sequence ID" value="GAL27098.1"/>
    <property type="molecule type" value="Genomic_DNA"/>
</dbReference>
<keyword evidence="6" id="KW-1185">Reference proteome</keyword>
<keyword evidence="2 3" id="KW-0812">Transmembrane</keyword>
<comment type="subcellular location">
    <subcellularLocation>
        <location evidence="1">Endomembrane system</location>
        <topology evidence="1">Multi-pass membrane protein</topology>
    </subcellularLocation>
    <subcellularLocation>
        <location evidence="2">Membrane</location>
        <topology evidence="2">Multi-pass membrane protein</topology>
    </subcellularLocation>
</comment>
<accession>A0ABQ0JEA7</accession>
<reference evidence="6" key="2">
    <citation type="submission" date="2014-09" db="EMBL/GenBank/DDBJ databases">
        <authorList>
            <consortium name="NBRP consortium"/>
            <person name="Sawabe T."/>
            <person name="Meirelles P."/>
            <person name="Nakanishi M."/>
            <person name="Sayaka M."/>
            <person name="Hattori M."/>
            <person name="Ohkuma M."/>
        </authorList>
    </citation>
    <scope>NUCLEOTIDE SEQUENCE [LARGE SCALE GENOMIC DNA]</scope>
    <source>
        <strain evidence="6">JCM 19239</strain>
    </source>
</reference>
<dbReference type="Pfam" id="PF00361">
    <property type="entry name" value="Proton_antipo_M"/>
    <property type="match status" value="1"/>
</dbReference>
<evidence type="ECO:0000313" key="5">
    <source>
        <dbReference type="EMBL" id="GAL27098.1"/>
    </source>
</evidence>
<dbReference type="InterPro" id="IPR001750">
    <property type="entry name" value="ND/Mrp_TM"/>
</dbReference>
<protein>
    <submittedName>
        <fullName evidence="5">Na(+) H(+) antiporter subunit A</fullName>
    </submittedName>
</protein>
<keyword evidence="3" id="KW-1133">Transmembrane helix</keyword>
<keyword evidence="3" id="KW-0472">Membrane</keyword>
<feature type="transmembrane region" description="Helical" evidence="3">
    <location>
        <begin position="59"/>
        <end position="81"/>
    </location>
</feature>